<gene>
    <name evidence="1" type="ordered locus">Os01g0228901</name>
    <name evidence="1" type="ORF">OSNPB_010228901</name>
</gene>
<keyword evidence="2" id="KW-1185">Reference proteome</keyword>
<reference evidence="1 2" key="3">
    <citation type="journal article" date="2013" name="Rice">
        <title>Improvement of the Oryza sativa Nipponbare reference genome using next generation sequence and optical map data.</title>
        <authorList>
            <person name="Kawahara Y."/>
            <person name="de la Bastide M."/>
            <person name="Hamilton J.P."/>
            <person name="Kanamori H."/>
            <person name="McCombie W.R."/>
            <person name="Ouyang S."/>
            <person name="Schwartz D.C."/>
            <person name="Tanaka T."/>
            <person name="Wu J."/>
            <person name="Zhou S."/>
            <person name="Childs K.L."/>
            <person name="Davidson R.M."/>
            <person name="Lin H."/>
            <person name="Quesada-Ocampo L."/>
            <person name="Vaillancourt B."/>
            <person name="Sakai H."/>
            <person name="Lee S.S."/>
            <person name="Kim J."/>
            <person name="Numa H."/>
            <person name="Itoh T."/>
            <person name="Buell C.R."/>
            <person name="Matsumoto T."/>
        </authorList>
    </citation>
    <scope>NUCLEOTIDE SEQUENCE [LARGE SCALE GENOMIC DNA]</scope>
    <source>
        <strain evidence="2">cv. Nipponbare</strain>
    </source>
</reference>
<proteinExistence type="predicted"/>
<organism evidence="1 2">
    <name type="scientific">Oryza sativa subsp. japonica</name>
    <name type="common">Rice</name>
    <dbReference type="NCBI Taxonomy" id="39947"/>
    <lineage>
        <taxon>Eukaryota</taxon>
        <taxon>Viridiplantae</taxon>
        <taxon>Streptophyta</taxon>
        <taxon>Embryophyta</taxon>
        <taxon>Tracheophyta</taxon>
        <taxon>Spermatophyta</taxon>
        <taxon>Magnoliopsida</taxon>
        <taxon>Liliopsida</taxon>
        <taxon>Poales</taxon>
        <taxon>Poaceae</taxon>
        <taxon>BOP clade</taxon>
        <taxon>Oryzoideae</taxon>
        <taxon>Oryzeae</taxon>
        <taxon>Oryzinae</taxon>
        <taxon>Oryza</taxon>
        <taxon>Oryza sativa</taxon>
    </lineage>
</organism>
<accession>A0A0P0UZX0</accession>
<reference evidence="1 2" key="2">
    <citation type="journal article" date="2013" name="Plant Cell Physiol.">
        <title>Rice Annotation Project Database (RAP-DB): an integrative and interactive database for rice genomics.</title>
        <authorList>
            <person name="Sakai H."/>
            <person name="Lee S.S."/>
            <person name="Tanaka T."/>
            <person name="Numa H."/>
            <person name="Kim J."/>
            <person name="Kawahara Y."/>
            <person name="Wakimoto H."/>
            <person name="Yang C.C."/>
            <person name="Iwamoto M."/>
            <person name="Abe T."/>
            <person name="Yamada Y."/>
            <person name="Muto A."/>
            <person name="Inokuchi H."/>
            <person name="Ikemura T."/>
            <person name="Matsumoto T."/>
            <person name="Sasaki T."/>
            <person name="Itoh T."/>
        </authorList>
    </citation>
    <scope>NUCLEOTIDE SEQUENCE [LARGE SCALE GENOMIC DNA]</scope>
    <source>
        <strain evidence="2">cv. Nipponbare</strain>
    </source>
</reference>
<dbReference type="Proteomes" id="UP000059680">
    <property type="component" value="Chromosome 1"/>
</dbReference>
<dbReference type="AlphaFoldDB" id="A0A0P0UZX0"/>
<evidence type="ECO:0000313" key="1">
    <source>
        <dbReference type="EMBL" id="BAS71148.1"/>
    </source>
</evidence>
<protein>
    <submittedName>
        <fullName evidence="1">Os01g0228901 protein</fullName>
    </submittedName>
</protein>
<dbReference type="InParanoid" id="A0A0P0UZX0"/>
<dbReference type="PaxDb" id="39947-A0A0P0UZX0"/>
<evidence type="ECO:0000313" key="2">
    <source>
        <dbReference type="Proteomes" id="UP000059680"/>
    </source>
</evidence>
<dbReference type="EMBL" id="AP014957">
    <property type="protein sequence ID" value="BAS71148.1"/>
    <property type="molecule type" value="Genomic_DNA"/>
</dbReference>
<reference evidence="2" key="1">
    <citation type="journal article" date="2005" name="Nature">
        <title>The map-based sequence of the rice genome.</title>
        <authorList>
            <consortium name="International rice genome sequencing project (IRGSP)"/>
            <person name="Matsumoto T."/>
            <person name="Wu J."/>
            <person name="Kanamori H."/>
            <person name="Katayose Y."/>
            <person name="Fujisawa M."/>
            <person name="Namiki N."/>
            <person name="Mizuno H."/>
            <person name="Yamamoto K."/>
            <person name="Antonio B.A."/>
            <person name="Baba T."/>
            <person name="Sakata K."/>
            <person name="Nagamura Y."/>
            <person name="Aoki H."/>
            <person name="Arikawa K."/>
            <person name="Arita K."/>
            <person name="Bito T."/>
            <person name="Chiden Y."/>
            <person name="Fujitsuka N."/>
            <person name="Fukunaka R."/>
            <person name="Hamada M."/>
            <person name="Harada C."/>
            <person name="Hayashi A."/>
            <person name="Hijishita S."/>
            <person name="Honda M."/>
            <person name="Hosokawa S."/>
            <person name="Ichikawa Y."/>
            <person name="Idonuma A."/>
            <person name="Iijima M."/>
            <person name="Ikeda M."/>
            <person name="Ikeno M."/>
            <person name="Ito K."/>
            <person name="Ito S."/>
            <person name="Ito T."/>
            <person name="Ito Y."/>
            <person name="Ito Y."/>
            <person name="Iwabuchi A."/>
            <person name="Kamiya K."/>
            <person name="Karasawa W."/>
            <person name="Kurita K."/>
            <person name="Katagiri S."/>
            <person name="Kikuta A."/>
            <person name="Kobayashi H."/>
            <person name="Kobayashi N."/>
            <person name="Machita K."/>
            <person name="Maehara T."/>
            <person name="Masukawa M."/>
            <person name="Mizubayashi T."/>
            <person name="Mukai Y."/>
            <person name="Nagasaki H."/>
            <person name="Nagata Y."/>
            <person name="Naito S."/>
            <person name="Nakashima M."/>
            <person name="Nakama Y."/>
            <person name="Nakamichi Y."/>
            <person name="Nakamura M."/>
            <person name="Meguro A."/>
            <person name="Negishi M."/>
            <person name="Ohta I."/>
            <person name="Ohta T."/>
            <person name="Okamoto M."/>
            <person name="Ono N."/>
            <person name="Saji S."/>
            <person name="Sakaguchi M."/>
            <person name="Sakai K."/>
            <person name="Shibata M."/>
            <person name="Shimokawa T."/>
            <person name="Song J."/>
            <person name="Takazaki Y."/>
            <person name="Terasawa K."/>
            <person name="Tsugane M."/>
            <person name="Tsuji K."/>
            <person name="Ueda S."/>
            <person name="Waki K."/>
            <person name="Yamagata H."/>
            <person name="Yamamoto M."/>
            <person name="Yamamoto S."/>
            <person name="Yamane H."/>
            <person name="Yoshiki S."/>
            <person name="Yoshihara R."/>
            <person name="Yukawa K."/>
            <person name="Zhong H."/>
            <person name="Yano M."/>
            <person name="Yuan Q."/>
            <person name="Ouyang S."/>
            <person name="Liu J."/>
            <person name="Jones K.M."/>
            <person name="Gansberger K."/>
            <person name="Moffat K."/>
            <person name="Hill J."/>
            <person name="Bera J."/>
            <person name="Fadrosh D."/>
            <person name="Jin S."/>
            <person name="Johri S."/>
            <person name="Kim M."/>
            <person name="Overton L."/>
            <person name="Reardon M."/>
            <person name="Tsitrin T."/>
            <person name="Vuong H."/>
            <person name="Weaver B."/>
            <person name="Ciecko A."/>
            <person name="Tallon L."/>
            <person name="Jackson J."/>
            <person name="Pai G."/>
            <person name="Aken S.V."/>
            <person name="Utterback T."/>
            <person name="Reidmuller S."/>
            <person name="Feldblyum T."/>
            <person name="Hsiao J."/>
            <person name="Zismann V."/>
            <person name="Iobst S."/>
            <person name="de Vazeille A.R."/>
            <person name="Buell C.R."/>
            <person name="Ying K."/>
            <person name="Li Y."/>
            <person name="Lu T."/>
            <person name="Huang Y."/>
            <person name="Zhao Q."/>
            <person name="Feng Q."/>
            <person name="Zhang L."/>
            <person name="Zhu J."/>
            <person name="Weng Q."/>
            <person name="Mu J."/>
            <person name="Lu Y."/>
            <person name="Fan D."/>
            <person name="Liu Y."/>
            <person name="Guan J."/>
            <person name="Zhang Y."/>
            <person name="Yu S."/>
            <person name="Liu X."/>
            <person name="Zhang Y."/>
            <person name="Hong G."/>
            <person name="Han B."/>
            <person name="Choisne N."/>
            <person name="Demange N."/>
            <person name="Orjeda G."/>
            <person name="Samain S."/>
            <person name="Cattolico L."/>
            <person name="Pelletier E."/>
            <person name="Couloux A."/>
            <person name="Segurens B."/>
            <person name="Wincker P."/>
            <person name="D'Hont A."/>
            <person name="Scarpelli C."/>
            <person name="Weissenbach J."/>
            <person name="Salanoubat M."/>
            <person name="Quetier F."/>
            <person name="Yu Y."/>
            <person name="Kim H.R."/>
            <person name="Rambo T."/>
            <person name="Currie J."/>
            <person name="Collura K."/>
            <person name="Luo M."/>
            <person name="Yang T."/>
            <person name="Ammiraju J.S.S."/>
            <person name="Engler F."/>
            <person name="Soderlund C."/>
            <person name="Wing R.A."/>
            <person name="Palmer L.E."/>
            <person name="de la Bastide M."/>
            <person name="Spiegel L."/>
            <person name="Nascimento L."/>
            <person name="Zutavern T."/>
            <person name="O'Shaughnessy A."/>
            <person name="Dike S."/>
            <person name="Dedhia N."/>
            <person name="Preston R."/>
            <person name="Balija V."/>
            <person name="McCombie W.R."/>
            <person name="Chow T."/>
            <person name="Chen H."/>
            <person name="Chung M."/>
            <person name="Chen C."/>
            <person name="Shaw J."/>
            <person name="Wu H."/>
            <person name="Hsiao K."/>
            <person name="Chao Y."/>
            <person name="Chu M."/>
            <person name="Cheng C."/>
            <person name="Hour A."/>
            <person name="Lee P."/>
            <person name="Lin S."/>
            <person name="Lin Y."/>
            <person name="Liou J."/>
            <person name="Liu S."/>
            <person name="Hsing Y."/>
            <person name="Raghuvanshi S."/>
            <person name="Mohanty A."/>
            <person name="Bharti A.K."/>
            <person name="Gaur A."/>
            <person name="Gupta V."/>
            <person name="Kumar D."/>
            <person name="Ravi V."/>
            <person name="Vij S."/>
            <person name="Kapur A."/>
            <person name="Khurana P."/>
            <person name="Khurana P."/>
            <person name="Khurana J.P."/>
            <person name="Tyagi A.K."/>
            <person name="Gaikwad K."/>
            <person name="Singh A."/>
            <person name="Dalal V."/>
            <person name="Srivastava S."/>
            <person name="Dixit A."/>
            <person name="Pal A.K."/>
            <person name="Ghazi I.A."/>
            <person name="Yadav M."/>
            <person name="Pandit A."/>
            <person name="Bhargava A."/>
            <person name="Sureshbabu K."/>
            <person name="Batra K."/>
            <person name="Sharma T.R."/>
            <person name="Mohapatra T."/>
            <person name="Singh N.K."/>
            <person name="Messing J."/>
            <person name="Nelson A.B."/>
            <person name="Fuks G."/>
            <person name="Kavchok S."/>
            <person name="Keizer G."/>
            <person name="Linton E."/>
            <person name="Llaca V."/>
            <person name="Song R."/>
            <person name="Tanyolac B."/>
            <person name="Young S."/>
            <person name="Ho-Il K."/>
            <person name="Hahn J.H."/>
            <person name="Sangsakoo G."/>
            <person name="Vanavichit A."/>
            <person name="de Mattos Luiz.A.T."/>
            <person name="Zimmer P.D."/>
            <person name="Malone G."/>
            <person name="Dellagostin O."/>
            <person name="de Oliveira A.C."/>
            <person name="Bevan M."/>
            <person name="Bancroft I."/>
            <person name="Minx P."/>
            <person name="Cordum H."/>
            <person name="Wilson R."/>
            <person name="Cheng Z."/>
            <person name="Jin W."/>
            <person name="Jiang J."/>
            <person name="Leong S.A."/>
            <person name="Iwama H."/>
            <person name="Gojobori T."/>
            <person name="Itoh T."/>
            <person name="Niimura Y."/>
            <person name="Fujii Y."/>
            <person name="Habara T."/>
            <person name="Sakai H."/>
            <person name="Sato Y."/>
            <person name="Wilson G."/>
            <person name="Kumar K."/>
            <person name="McCouch S."/>
            <person name="Juretic N."/>
            <person name="Hoen D."/>
            <person name="Wright S."/>
            <person name="Bruskiewich R."/>
            <person name="Bureau T."/>
            <person name="Miyao A."/>
            <person name="Hirochika H."/>
            <person name="Nishikawa T."/>
            <person name="Kadowaki K."/>
            <person name="Sugiura M."/>
            <person name="Burr B."/>
            <person name="Sasaki T."/>
        </authorList>
    </citation>
    <scope>NUCLEOTIDE SEQUENCE [LARGE SCALE GENOMIC DNA]</scope>
    <source>
        <strain evidence="2">cv. Nipponbare</strain>
    </source>
</reference>
<name>A0A0P0UZX0_ORYSJ</name>
<dbReference type="SMR" id="A0A0P0UZX0"/>
<dbReference type="Gramene" id="Os01t0228901-01">
    <property type="protein sequence ID" value="Os01t0228901-01"/>
    <property type="gene ID" value="Os01g0228901"/>
</dbReference>
<sequence>MIFYTTNSLVVCKTRNSWHFIYSHVQIQSLSKVLLQVLIWIQVRGRNMAMHSRQSRCNSLRRSIACLGTHGRLRIMCFILVKIRVYLQITAQWHSSIMHLGARNLGK</sequence>